<sequence>MLTESNGTAAWRQLIPRRRRLAIAAADFKQMDGHPASTDTDEKQLGDCRGELKVTG</sequence>
<proteinExistence type="predicted"/>
<feature type="compositionally biased region" description="Basic and acidic residues" evidence="1">
    <location>
        <begin position="40"/>
        <end position="56"/>
    </location>
</feature>
<dbReference type="AlphaFoldDB" id="A0A9D4GUJ7"/>
<evidence type="ECO:0000313" key="2">
    <source>
        <dbReference type="EMBL" id="KAH3823182.1"/>
    </source>
</evidence>
<comment type="caution">
    <text evidence="2">The sequence shown here is derived from an EMBL/GenBank/DDBJ whole genome shotgun (WGS) entry which is preliminary data.</text>
</comment>
<name>A0A9D4GUJ7_DREPO</name>
<organism evidence="2 3">
    <name type="scientific">Dreissena polymorpha</name>
    <name type="common">Zebra mussel</name>
    <name type="synonym">Mytilus polymorpha</name>
    <dbReference type="NCBI Taxonomy" id="45954"/>
    <lineage>
        <taxon>Eukaryota</taxon>
        <taxon>Metazoa</taxon>
        <taxon>Spiralia</taxon>
        <taxon>Lophotrochozoa</taxon>
        <taxon>Mollusca</taxon>
        <taxon>Bivalvia</taxon>
        <taxon>Autobranchia</taxon>
        <taxon>Heteroconchia</taxon>
        <taxon>Euheterodonta</taxon>
        <taxon>Imparidentia</taxon>
        <taxon>Neoheterodontei</taxon>
        <taxon>Myida</taxon>
        <taxon>Dreissenoidea</taxon>
        <taxon>Dreissenidae</taxon>
        <taxon>Dreissena</taxon>
    </lineage>
</organism>
<protein>
    <submittedName>
        <fullName evidence="2">Uncharacterized protein</fullName>
    </submittedName>
</protein>
<feature type="region of interest" description="Disordered" evidence="1">
    <location>
        <begin position="30"/>
        <end position="56"/>
    </location>
</feature>
<evidence type="ECO:0000313" key="3">
    <source>
        <dbReference type="Proteomes" id="UP000828390"/>
    </source>
</evidence>
<accession>A0A9D4GUJ7</accession>
<evidence type="ECO:0000256" key="1">
    <source>
        <dbReference type="SAM" id="MobiDB-lite"/>
    </source>
</evidence>
<gene>
    <name evidence="2" type="ORF">DPMN_124981</name>
</gene>
<keyword evidence="3" id="KW-1185">Reference proteome</keyword>
<reference evidence="2" key="2">
    <citation type="submission" date="2020-11" db="EMBL/GenBank/DDBJ databases">
        <authorList>
            <person name="McCartney M.A."/>
            <person name="Auch B."/>
            <person name="Kono T."/>
            <person name="Mallez S."/>
            <person name="Becker A."/>
            <person name="Gohl D.M."/>
            <person name="Silverstein K.A.T."/>
            <person name="Koren S."/>
            <person name="Bechman K.B."/>
            <person name="Herman A."/>
            <person name="Abrahante J.E."/>
            <person name="Garbe J."/>
        </authorList>
    </citation>
    <scope>NUCLEOTIDE SEQUENCE</scope>
    <source>
        <strain evidence="2">Duluth1</strain>
        <tissue evidence="2">Whole animal</tissue>
    </source>
</reference>
<reference evidence="2" key="1">
    <citation type="journal article" date="2019" name="bioRxiv">
        <title>The Genome of the Zebra Mussel, Dreissena polymorpha: A Resource for Invasive Species Research.</title>
        <authorList>
            <person name="McCartney M.A."/>
            <person name="Auch B."/>
            <person name="Kono T."/>
            <person name="Mallez S."/>
            <person name="Zhang Y."/>
            <person name="Obille A."/>
            <person name="Becker A."/>
            <person name="Abrahante J.E."/>
            <person name="Garbe J."/>
            <person name="Badalamenti J.P."/>
            <person name="Herman A."/>
            <person name="Mangelson H."/>
            <person name="Liachko I."/>
            <person name="Sullivan S."/>
            <person name="Sone E.D."/>
            <person name="Koren S."/>
            <person name="Silverstein K.A.T."/>
            <person name="Beckman K.B."/>
            <person name="Gohl D.M."/>
        </authorList>
    </citation>
    <scope>NUCLEOTIDE SEQUENCE</scope>
    <source>
        <strain evidence="2">Duluth1</strain>
        <tissue evidence="2">Whole animal</tissue>
    </source>
</reference>
<dbReference type="Proteomes" id="UP000828390">
    <property type="component" value="Unassembled WGS sequence"/>
</dbReference>
<dbReference type="EMBL" id="JAIWYP010000005">
    <property type="protein sequence ID" value="KAH3823182.1"/>
    <property type="molecule type" value="Genomic_DNA"/>
</dbReference>